<evidence type="ECO:0000259" key="1">
    <source>
        <dbReference type="Pfam" id="PF07734"/>
    </source>
</evidence>
<dbReference type="InterPro" id="IPR050796">
    <property type="entry name" value="SCF_F-box_component"/>
</dbReference>
<gene>
    <name evidence="2" type="ORF">POM88_024628</name>
</gene>
<organism evidence="2 3">
    <name type="scientific">Heracleum sosnowskyi</name>
    <dbReference type="NCBI Taxonomy" id="360622"/>
    <lineage>
        <taxon>Eukaryota</taxon>
        <taxon>Viridiplantae</taxon>
        <taxon>Streptophyta</taxon>
        <taxon>Embryophyta</taxon>
        <taxon>Tracheophyta</taxon>
        <taxon>Spermatophyta</taxon>
        <taxon>Magnoliopsida</taxon>
        <taxon>eudicotyledons</taxon>
        <taxon>Gunneridae</taxon>
        <taxon>Pentapetalae</taxon>
        <taxon>asterids</taxon>
        <taxon>campanulids</taxon>
        <taxon>Apiales</taxon>
        <taxon>Apiaceae</taxon>
        <taxon>Apioideae</taxon>
        <taxon>apioid superclade</taxon>
        <taxon>Tordylieae</taxon>
        <taxon>Tordyliinae</taxon>
        <taxon>Heracleum</taxon>
    </lineage>
</organism>
<dbReference type="InterPro" id="IPR006527">
    <property type="entry name" value="F-box-assoc_dom_typ1"/>
</dbReference>
<dbReference type="SUPFAM" id="SSF101898">
    <property type="entry name" value="NHL repeat"/>
    <property type="match status" value="1"/>
</dbReference>
<accession>A0AAD8MMF7</accession>
<dbReference type="Pfam" id="PF07734">
    <property type="entry name" value="FBA_1"/>
    <property type="match status" value="1"/>
</dbReference>
<reference evidence="2" key="1">
    <citation type="submission" date="2023-02" db="EMBL/GenBank/DDBJ databases">
        <title>Genome of toxic invasive species Heracleum sosnowskyi carries increased number of genes despite the absence of recent whole-genome duplications.</title>
        <authorList>
            <person name="Schelkunov M."/>
            <person name="Shtratnikova V."/>
            <person name="Makarenko M."/>
            <person name="Klepikova A."/>
            <person name="Omelchenko D."/>
            <person name="Novikova G."/>
            <person name="Obukhova E."/>
            <person name="Bogdanov V."/>
            <person name="Penin A."/>
            <person name="Logacheva M."/>
        </authorList>
    </citation>
    <scope>NUCLEOTIDE SEQUENCE</scope>
    <source>
        <strain evidence="2">Hsosn_3</strain>
        <tissue evidence="2">Leaf</tissue>
    </source>
</reference>
<dbReference type="NCBIfam" id="TIGR01640">
    <property type="entry name" value="F_box_assoc_1"/>
    <property type="match status" value="1"/>
</dbReference>
<feature type="domain" description="F-box associated beta-propeller type 1" evidence="1">
    <location>
        <begin position="83"/>
        <end position="339"/>
    </location>
</feature>
<sequence>MNTLLRRLPVKPLIPSFRSFVSKPFCSVVDNASTFVSKDEIFRKGEKLIVRSLKEVESFYSVKVDSACDFTAVKLDNQVFSGTRYVNVCKGLVCLWKPDDEGEDDIFLWNPTTTEVKKLPRTDNMLIPCRLFGSSVIGFGYDQVSDDYKVMRTSDSQLAGIMVSVYNLKNNLWTRADTIPISISLYGSFGLFANGCLHWLSGSNESIIAFDLGVHKHRKLPFPAGIRKKNGKALFVFNRCLGLIDHRPDSLTEMWVMNNNGVEASWSKLLSVEQPGILGSFDFVYPVAFSKDQNEILLVVDNNKLVWYDRETNNVKNIELHGFPESFDLLVCNESLVQISDSELDTKQTEEEKIKQKENTFKEYLATIGYS</sequence>
<reference evidence="2" key="2">
    <citation type="submission" date="2023-05" db="EMBL/GenBank/DDBJ databases">
        <authorList>
            <person name="Schelkunov M.I."/>
        </authorList>
    </citation>
    <scope>NUCLEOTIDE SEQUENCE</scope>
    <source>
        <strain evidence="2">Hsosn_3</strain>
        <tissue evidence="2">Leaf</tissue>
    </source>
</reference>
<comment type="caution">
    <text evidence="2">The sequence shown here is derived from an EMBL/GenBank/DDBJ whole genome shotgun (WGS) entry which is preliminary data.</text>
</comment>
<dbReference type="Proteomes" id="UP001237642">
    <property type="component" value="Unassembled WGS sequence"/>
</dbReference>
<evidence type="ECO:0000313" key="2">
    <source>
        <dbReference type="EMBL" id="KAK1377884.1"/>
    </source>
</evidence>
<proteinExistence type="predicted"/>
<dbReference type="AlphaFoldDB" id="A0AAD8MMF7"/>
<protein>
    <submittedName>
        <fullName evidence="2">F-box domain-containing protein</fullName>
    </submittedName>
</protein>
<dbReference type="InterPro" id="IPR017451">
    <property type="entry name" value="F-box-assoc_interact_dom"/>
</dbReference>
<name>A0AAD8MMF7_9APIA</name>
<evidence type="ECO:0000313" key="3">
    <source>
        <dbReference type="Proteomes" id="UP001237642"/>
    </source>
</evidence>
<dbReference type="EMBL" id="JAUIZM010000006">
    <property type="protein sequence ID" value="KAK1377884.1"/>
    <property type="molecule type" value="Genomic_DNA"/>
</dbReference>
<dbReference type="PANTHER" id="PTHR31672">
    <property type="entry name" value="BNACNNG10540D PROTEIN"/>
    <property type="match status" value="1"/>
</dbReference>
<keyword evidence="3" id="KW-1185">Reference proteome</keyword>
<dbReference type="PANTHER" id="PTHR31672:SF13">
    <property type="entry name" value="F-BOX PROTEIN CPR30-LIKE"/>
    <property type="match status" value="1"/>
</dbReference>